<dbReference type="Proteomes" id="UP001595637">
    <property type="component" value="Unassembled WGS sequence"/>
</dbReference>
<evidence type="ECO:0000259" key="3">
    <source>
        <dbReference type="PROSITE" id="PS51782"/>
    </source>
</evidence>
<dbReference type="Gene3D" id="3.10.350.10">
    <property type="entry name" value="LysM domain"/>
    <property type="match status" value="1"/>
</dbReference>
<sequence>MKDDFYKDIEHKRASKEEKDKSTKKHSEENKASDRTFSRAERHKPKDKDKDKSSSHQKERLKEWRQKLDASINKEKLQKGKAFFAGKLSSYDKRVRDELKISKEKLSKVRPTRKQRKDESVDGRKDGFAPTLIAGILILPVTIILGVLIISNFWPSQDTDVEIANNTEDTTEEVSPEENTEASPEETDGDLQDQKAELERELAESRNETESNDLGTGSVEFEYSDEQQSELEAAASTAIEDKESGETADSSTSVVETPEAEAEQAEETTEESSVEPTEEVTEEPSEEQEEVTEEAPENSGGSTYVVRSGDNVYRIAMRYYGSGSAENVSKILEANGVSADSLSVGQELVIPE</sequence>
<feature type="transmembrane region" description="Helical" evidence="2">
    <location>
        <begin position="132"/>
        <end position="154"/>
    </location>
</feature>
<name>A0ABV7N7J6_9STAP</name>
<dbReference type="PROSITE" id="PS51782">
    <property type="entry name" value="LYSM"/>
    <property type="match status" value="1"/>
</dbReference>
<dbReference type="InterPro" id="IPR036779">
    <property type="entry name" value="LysM_dom_sf"/>
</dbReference>
<feature type="region of interest" description="Disordered" evidence="1">
    <location>
        <begin position="1"/>
        <end position="67"/>
    </location>
</feature>
<feature type="region of interest" description="Disordered" evidence="1">
    <location>
        <begin position="167"/>
        <end position="307"/>
    </location>
</feature>
<gene>
    <name evidence="4" type="ORF">ACFOEO_07640</name>
</gene>
<keyword evidence="2" id="KW-0472">Membrane</keyword>
<feature type="compositionally biased region" description="Basic and acidic residues" evidence="1">
    <location>
        <begin position="192"/>
        <end position="209"/>
    </location>
</feature>
<comment type="caution">
    <text evidence="4">The sequence shown here is derived from an EMBL/GenBank/DDBJ whole genome shotgun (WGS) entry which is preliminary data.</text>
</comment>
<dbReference type="CDD" id="cd00118">
    <property type="entry name" value="LysM"/>
    <property type="match status" value="1"/>
</dbReference>
<accession>A0ABV7N7J6</accession>
<dbReference type="SMART" id="SM00257">
    <property type="entry name" value="LysM"/>
    <property type="match status" value="1"/>
</dbReference>
<feature type="compositionally biased region" description="Basic and acidic residues" evidence="1">
    <location>
        <begin position="116"/>
        <end position="127"/>
    </location>
</feature>
<proteinExistence type="predicted"/>
<feature type="domain" description="LysM" evidence="3">
    <location>
        <begin position="302"/>
        <end position="350"/>
    </location>
</feature>
<dbReference type="InterPro" id="IPR018392">
    <property type="entry name" value="LysM"/>
</dbReference>
<evidence type="ECO:0000256" key="1">
    <source>
        <dbReference type="SAM" id="MobiDB-lite"/>
    </source>
</evidence>
<keyword evidence="2" id="KW-0812">Transmembrane</keyword>
<evidence type="ECO:0000313" key="5">
    <source>
        <dbReference type="Proteomes" id="UP001595637"/>
    </source>
</evidence>
<organism evidence="4 5">
    <name type="scientific">Salinicoccus sesuvii</name>
    <dbReference type="NCBI Taxonomy" id="868281"/>
    <lineage>
        <taxon>Bacteria</taxon>
        <taxon>Bacillati</taxon>
        <taxon>Bacillota</taxon>
        <taxon>Bacilli</taxon>
        <taxon>Bacillales</taxon>
        <taxon>Staphylococcaceae</taxon>
        <taxon>Salinicoccus</taxon>
    </lineage>
</organism>
<evidence type="ECO:0000313" key="4">
    <source>
        <dbReference type="EMBL" id="MFC3388438.1"/>
    </source>
</evidence>
<feature type="compositionally biased region" description="Acidic residues" evidence="1">
    <location>
        <begin position="169"/>
        <end position="191"/>
    </location>
</feature>
<dbReference type="EMBL" id="JBHRVQ010000001">
    <property type="protein sequence ID" value="MFC3388438.1"/>
    <property type="molecule type" value="Genomic_DNA"/>
</dbReference>
<reference evidence="5" key="1">
    <citation type="journal article" date="2019" name="Int. J. Syst. Evol. Microbiol.">
        <title>The Global Catalogue of Microorganisms (GCM) 10K type strain sequencing project: providing services to taxonomists for standard genome sequencing and annotation.</title>
        <authorList>
            <consortium name="The Broad Institute Genomics Platform"/>
            <consortium name="The Broad Institute Genome Sequencing Center for Infectious Disease"/>
            <person name="Wu L."/>
            <person name="Ma J."/>
        </authorList>
    </citation>
    <scope>NUCLEOTIDE SEQUENCE [LARGE SCALE GENOMIC DNA]</scope>
    <source>
        <strain evidence="5">CCM 7756</strain>
    </source>
</reference>
<dbReference type="SUPFAM" id="SSF54106">
    <property type="entry name" value="LysM domain"/>
    <property type="match status" value="1"/>
</dbReference>
<feature type="region of interest" description="Disordered" evidence="1">
    <location>
        <begin position="102"/>
        <end position="127"/>
    </location>
</feature>
<keyword evidence="2" id="KW-1133">Transmembrane helix</keyword>
<evidence type="ECO:0000256" key="2">
    <source>
        <dbReference type="SAM" id="Phobius"/>
    </source>
</evidence>
<dbReference type="RefSeq" id="WP_380653917.1">
    <property type="nucleotide sequence ID" value="NZ_JBHRVQ010000001.1"/>
</dbReference>
<feature type="compositionally biased region" description="Acidic residues" evidence="1">
    <location>
        <begin position="258"/>
        <end position="296"/>
    </location>
</feature>
<protein>
    <submittedName>
        <fullName evidence="4">LysM peptidoglycan-binding domain-containing protein</fullName>
    </submittedName>
</protein>
<keyword evidence="5" id="KW-1185">Reference proteome</keyword>
<dbReference type="Pfam" id="PF01476">
    <property type="entry name" value="LysM"/>
    <property type="match status" value="1"/>
</dbReference>